<evidence type="ECO:0000256" key="2">
    <source>
        <dbReference type="ARBA" id="ARBA00023242"/>
    </source>
</evidence>
<dbReference type="CDD" id="cd00067">
    <property type="entry name" value="GAL4"/>
    <property type="match status" value="1"/>
</dbReference>
<dbReference type="InterPro" id="IPR021858">
    <property type="entry name" value="Fun_TF"/>
</dbReference>
<dbReference type="PROSITE" id="PS00463">
    <property type="entry name" value="ZN2_CY6_FUNGAL_1"/>
    <property type="match status" value="1"/>
</dbReference>
<evidence type="ECO:0000313" key="4">
    <source>
        <dbReference type="EMBL" id="CEO49208.1"/>
    </source>
</evidence>
<dbReference type="InterPro" id="IPR001138">
    <property type="entry name" value="Zn2Cys6_DnaBD"/>
</dbReference>
<dbReference type="InterPro" id="IPR036864">
    <property type="entry name" value="Zn2-C6_fun-type_DNA-bd_sf"/>
</dbReference>
<dbReference type="GO" id="GO:0000976">
    <property type="term" value="F:transcription cis-regulatory region binding"/>
    <property type="evidence" value="ECO:0007669"/>
    <property type="project" value="TreeGrafter"/>
</dbReference>
<dbReference type="SUPFAM" id="SSF57701">
    <property type="entry name" value="Zn2/Cys6 DNA-binding domain"/>
    <property type="match status" value="1"/>
</dbReference>
<keyword evidence="2" id="KW-0539">Nucleus</keyword>
<organism evidence="4">
    <name type="scientific">Bionectria ochroleuca</name>
    <name type="common">Gliocladium roseum</name>
    <dbReference type="NCBI Taxonomy" id="29856"/>
    <lineage>
        <taxon>Eukaryota</taxon>
        <taxon>Fungi</taxon>
        <taxon>Dikarya</taxon>
        <taxon>Ascomycota</taxon>
        <taxon>Pezizomycotina</taxon>
        <taxon>Sordariomycetes</taxon>
        <taxon>Hypocreomycetidae</taxon>
        <taxon>Hypocreales</taxon>
        <taxon>Bionectriaceae</taxon>
        <taxon>Clonostachys</taxon>
    </lineage>
</organism>
<gene>
    <name evidence="4" type="ORF">BN869_000005265_1</name>
</gene>
<dbReference type="AlphaFoldDB" id="A0A0B7JVX2"/>
<feature type="domain" description="Zn(2)-C6 fungal-type" evidence="3">
    <location>
        <begin position="13"/>
        <end position="41"/>
    </location>
</feature>
<reference evidence="4" key="1">
    <citation type="submission" date="2015-01" db="EMBL/GenBank/DDBJ databases">
        <authorList>
            <person name="Durling Mikael"/>
        </authorList>
    </citation>
    <scope>NUCLEOTIDE SEQUENCE</scope>
</reference>
<name>A0A0B7JVX2_BIOOC</name>
<dbReference type="Pfam" id="PF00172">
    <property type="entry name" value="Zn_clus"/>
    <property type="match status" value="1"/>
</dbReference>
<evidence type="ECO:0000259" key="3">
    <source>
        <dbReference type="PROSITE" id="PS50048"/>
    </source>
</evidence>
<comment type="subcellular location">
    <subcellularLocation>
        <location evidence="1">Nucleus</location>
    </subcellularLocation>
</comment>
<protein>
    <recommendedName>
        <fullName evidence="3">Zn(2)-C6 fungal-type domain-containing protein</fullName>
    </recommendedName>
</protein>
<dbReference type="EMBL" id="CDPU01000013">
    <property type="protein sequence ID" value="CEO49208.1"/>
    <property type="molecule type" value="Genomic_DNA"/>
</dbReference>
<proteinExistence type="predicted"/>
<dbReference type="Pfam" id="PF11951">
    <property type="entry name" value="Fungal_trans_2"/>
    <property type="match status" value="1"/>
</dbReference>
<dbReference type="PANTHER" id="PTHR37534:SF11">
    <property type="entry name" value="ZN(II)2CYS6 TRANSCRIPTION FACTOR (EUROFUNG)"/>
    <property type="match status" value="1"/>
</dbReference>
<dbReference type="Gene3D" id="4.10.240.10">
    <property type="entry name" value="Zn(2)-C6 fungal-type DNA-binding domain"/>
    <property type="match status" value="1"/>
</dbReference>
<dbReference type="SMART" id="SM00066">
    <property type="entry name" value="GAL4"/>
    <property type="match status" value="1"/>
</dbReference>
<dbReference type="GO" id="GO:0045944">
    <property type="term" value="P:positive regulation of transcription by RNA polymerase II"/>
    <property type="evidence" value="ECO:0007669"/>
    <property type="project" value="TreeGrafter"/>
</dbReference>
<evidence type="ECO:0000256" key="1">
    <source>
        <dbReference type="ARBA" id="ARBA00004123"/>
    </source>
</evidence>
<dbReference type="GO" id="GO:0005634">
    <property type="term" value="C:nucleus"/>
    <property type="evidence" value="ECO:0007669"/>
    <property type="project" value="UniProtKB-SubCell"/>
</dbReference>
<dbReference type="GO" id="GO:0008270">
    <property type="term" value="F:zinc ion binding"/>
    <property type="evidence" value="ECO:0007669"/>
    <property type="project" value="InterPro"/>
</dbReference>
<dbReference type="PROSITE" id="PS50048">
    <property type="entry name" value="ZN2_CY6_FUNGAL_2"/>
    <property type="match status" value="1"/>
</dbReference>
<dbReference type="PANTHER" id="PTHR37534">
    <property type="entry name" value="TRANSCRIPTIONAL ACTIVATOR PROTEIN UGA3"/>
    <property type="match status" value="1"/>
</dbReference>
<accession>A0A0B7JVX2</accession>
<dbReference type="GO" id="GO:0000981">
    <property type="term" value="F:DNA-binding transcription factor activity, RNA polymerase II-specific"/>
    <property type="evidence" value="ECO:0007669"/>
    <property type="project" value="InterPro"/>
</dbReference>
<sequence>MRTKAPHRKSRNGCLRCKARRVKCDQKAPACSRCEDRGLQCPGYSLNIRWDPRNQLQTPSSSTADRTRAGLTQTIELFSDTDSFQPSVDHQGDALPAIDPWILEPASISDWSLSLGELLPSTPAQVGFAPLMSFAPSYFPPVVMEEPTMLTNGSMLFPPNLTYPLLDFPRHQQMGLLADDSGTNLSVETPNQFTNAWDNWSFYNPQSGSDTQHPDSQKFGAITTVSHSPEITHLPTVLSDYFFKEVIKLYSVWDSQSNQLRILAGSFWQSSGVLYHTMQSMAAALLTKSFPNLRAIAIGERQMGLECLRSGNDTDEDRLIGSILLGHTASWIKPHELSHENFENSLEMLHAWASKTHDHSRLSFFGGAVDYWAMLLSFVSEPRKDHNFLRHSVVEAGPSRADGLINPHPFIGTSGSIVQVLTELGTLIFGYRKRVSEIDFISEKDLEVFRKSIQDARQLERRLLAFKPLLPMSVQDPGDQTTSPAHFVKIDEGLRCTGLLQLYRVFPDLLNDRYQPWDSAALLQPRPALKTPSREERNTWLTMLALHILSINREIPFESRTRCMQPFMFVAASCELRTDLDGGNEASGMDSNSISIQISLARDFVRSRMVAYLHIFPLQKVETMFQLIQSIWSEIDNGKEVFWLDVCKKLNLGTLMG</sequence>